<dbReference type="AlphaFoldDB" id="A0A1T8I0Q5"/>
<dbReference type="EMBL" id="FVGW01000001">
    <property type="protein sequence ID" value="SKL51692.1"/>
    <property type="molecule type" value="Genomic_DNA"/>
</dbReference>
<reference evidence="1 2" key="1">
    <citation type="submission" date="2016-11" db="EMBL/GenBank/DDBJ databases">
        <authorList>
            <consortium name="Pathogen Informatics"/>
        </authorList>
    </citation>
    <scope>NUCLEOTIDE SEQUENCE [LARGE SCALE GENOMIC DNA]</scope>
    <source>
        <strain evidence="1 2">911</strain>
    </source>
</reference>
<protein>
    <submittedName>
        <fullName evidence="1">Uncharacterized protein</fullName>
    </submittedName>
</protein>
<dbReference type="Proteomes" id="UP000190074">
    <property type="component" value="Unassembled WGS sequence"/>
</dbReference>
<evidence type="ECO:0000313" key="2">
    <source>
        <dbReference type="Proteomes" id="UP000190074"/>
    </source>
</evidence>
<sequence>MSPMRHGDAERIAELCADAGKPLQPWQHGLLQQIEQRDIDVQFAKMVRGFNC</sequence>
<proteinExistence type="predicted"/>
<gene>
    <name evidence="1" type="ORF">SAMEA2259716_00865</name>
</gene>
<name>A0A1T8I0Q5_9MYCO</name>
<organism evidence="1 2">
    <name type="scientific">Mycobacteroides abscessus subsp. massiliense</name>
    <dbReference type="NCBI Taxonomy" id="1962118"/>
    <lineage>
        <taxon>Bacteria</taxon>
        <taxon>Bacillati</taxon>
        <taxon>Actinomycetota</taxon>
        <taxon>Actinomycetes</taxon>
        <taxon>Mycobacteriales</taxon>
        <taxon>Mycobacteriaceae</taxon>
        <taxon>Mycobacteroides</taxon>
        <taxon>Mycobacteroides abscessus</taxon>
    </lineage>
</organism>
<evidence type="ECO:0000313" key="1">
    <source>
        <dbReference type="EMBL" id="SKL51692.1"/>
    </source>
</evidence>
<accession>A0A1T8I0Q5</accession>
<dbReference type="RefSeq" id="WP_165693067.1">
    <property type="nucleotide sequence ID" value="NZ_FVGW01000001.1"/>
</dbReference>